<keyword evidence="3" id="KW-1185">Reference proteome</keyword>
<dbReference type="RefSeq" id="YP_009001224.1">
    <property type="nucleotide sequence ID" value="NC_023423.1"/>
</dbReference>
<evidence type="ECO:0000313" key="2">
    <source>
        <dbReference type="EMBL" id="AHH01889.1"/>
    </source>
</evidence>
<sequence length="196" mass="23245">MQDHRFGKCFFLLATFYLCTSLLLVFENSFSQIWPSVRIFCQFILATQPLIWNCLRLSIHRIQGKKIFGVRGLVFILGCLASIWWMGLYTRTYLLQPSNFPQISSETTFETSSEDRNDISLVFLYFMTWFYPALYEKNYGLVKFVCWGSLFFFISGIRSLNWIGVAMSVFHIACDLPFLEDNFSDMIRRRYQNQRR</sequence>
<proteinExistence type="predicted"/>
<gene>
    <name evidence="2" type="ORF">pv_322</name>
</gene>
<dbReference type="GeneID" id="18266350"/>
<accession>W5S5E7</accession>
<protein>
    <submittedName>
        <fullName evidence="2">Uncharacterized protein</fullName>
    </submittedName>
</protein>
<feature type="transmembrane region" description="Helical" evidence="1">
    <location>
        <begin position="9"/>
        <end position="26"/>
    </location>
</feature>
<feature type="transmembrane region" description="Helical" evidence="1">
    <location>
        <begin position="67"/>
        <end position="87"/>
    </location>
</feature>
<keyword evidence="1" id="KW-0812">Transmembrane</keyword>
<evidence type="ECO:0000256" key="1">
    <source>
        <dbReference type="SAM" id="Phobius"/>
    </source>
</evidence>
<keyword evidence="1" id="KW-1133">Transmembrane helix</keyword>
<dbReference type="Proteomes" id="UP000202176">
    <property type="component" value="Segment"/>
</dbReference>
<dbReference type="EMBL" id="KF740664">
    <property type="protein sequence ID" value="AHH01889.1"/>
    <property type="molecule type" value="Genomic_DNA"/>
</dbReference>
<dbReference type="KEGG" id="vg:18266350"/>
<reference evidence="2 3" key="1">
    <citation type="journal article" date="2014" name="Proc. Natl. Acad. Sci. U.S.A.">
        <title>Thirty-thousand-year-old distant relative of giant icosahedral DNA viruses with a pandoravirus morphology.</title>
        <authorList>
            <person name="Legendre M."/>
            <person name="Bartoli J."/>
            <person name="Shmakova L."/>
            <person name="Jeudy S."/>
            <person name="Labadie K."/>
            <person name="Adrait A."/>
            <person name="Lescot M."/>
            <person name="Poirot O."/>
            <person name="Bertaux L."/>
            <person name="Bruley C."/>
            <person name="Coute Y."/>
            <person name="Rivkina E."/>
            <person name="Abergel C."/>
            <person name="Claverie J.M."/>
        </authorList>
    </citation>
    <scope>NUCLEOTIDE SEQUENCE [LARGE SCALE GENOMIC DNA]</scope>
    <source>
        <strain evidence="2">P1084-T</strain>
    </source>
</reference>
<name>W5S5E7_9VIRU</name>
<evidence type="ECO:0000313" key="3">
    <source>
        <dbReference type="Proteomes" id="UP000202176"/>
    </source>
</evidence>
<feature type="transmembrane region" description="Helical" evidence="1">
    <location>
        <begin position="147"/>
        <end position="173"/>
    </location>
</feature>
<organism evidence="2 3">
    <name type="scientific">Pithovirus sibericum</name>
    <dbReference type="NCBI Taxonomy" id="1450746"/>
    <lineage>
        <taxon>Viruses</taxon>
        <taxon>Pithoviruses</taxon>
        <taxon>Orthopithovirinae</taxon>
        <taxon>Alphapithovirus</taxon>
        <taxon>Alphapithovirus sibericum</taxon>
    </lineage>
</organism>
<keyword evidence="1" id="KW-0472">Membrane</keyword>
<feature type="transmembrane region" description="Helical" evidence="1">
    <location>
        <begin position="32"/>
        <end position="55"/>
    </location>
</feature>